<dbReference type="Proteomes" id="UP000747110">
    <property type="component" value="Unassembled WGS sequence"/>
</dbReference>
<keyword evidence="3" id="KW-1185">Reference proteome</keyword>
<gene>
    <name evidence="2" type="ORF">Vretifemale_17476</name>
</gene>
<evidence type="ECO:0000313" key="2">
    <source>
        <dbReference type="EMBL" id="GIL89772.1"/>
    </source>
</evidence>
<sequence length="209" mass="22416">MDRNRSPSRPRSNGHQQTSSGKGTGHKLPPLRGGSAGNGSSPQPVAHQQGGSGAQPPLVSTDPNQRPGTLPPITSPATAAQHQRLPSPPKEQLLAPESSQNSLSAIMSIIEPDYRHRIFKGTDVIEYYARYGHDAKVKMFHCIKAYPHGAGSPYDLTVVAKEALPAPKPGNSYYTMSASGVVQIFADGSPAEYTPIGEWVRETSVYNMM</sequence>
<name>A0A8J4CZB5_9CHLO</name>
<organism evidence="2 3">
    <name type="scientific">Volvox reticuliferus</name>
    <dbReference type="NCBI Taxonomy" id="1737510"/>
    <lineage>
        <taxon>Eukaryota</taxon>
        <taxon>Viridiplantae</taxon>
        <taxon>Chlorophyta</taxon>
        <taxon>core chlorophytes</taxon>
        <taxon>Chlorophyceae</taxon>
        <taxon>CS clade</taxon>
        <taxon>Chlamydomonadales</taxon>
        <taxon>Volvocaceae</taxon>
        <taxon>Volvox</taxon>
    </lineage>
</organism>
<reference evidence="2" key="1">
    <citation type="journal article" date="2021" name="Proc. Natl. Acad. Sci. U.S.A.">
        <title>Three genomes in the algal genus Volvox reveal the fate of a haploid sex-determining region after a transition to homothallism.</title>
        <authorList>
            <person name="Yamamoto K."/>
            <person name="Hamaji T."/>
            <person name="Kawai-Toyooka H."/>
            <person name="Matsuzaki R."/>
            <person name="Takahashi F."/>
            <person name="Nishimura Y."/>
            <person name="Kawachi M."/>
            <person name="Noguchi H."/>
            <person name="Minakuchi Y."/>
            <person name="Umen J.G."/>
            <person name="Toyoda A."/>
            <person name="Nozaki H."/>
        </authorList>
    </citation>
    <scope>NUCLEOTIDE SEQUENCE</scope>
    <source>
        <strain evidence="2">NIES-3786</strain>
    </source>
</reference>
<dbReference type="AlphaFoldDB" id="A0A8J4CZB5"/>
<accession>A0A8J4CZB5</accession>
<dbReference type="EMBL" id="BNCP01000052">
    <property type="protein sequence ID" value="GIL89772.1"/>
    <property type="molecule type" value="Genomic_DNA"/>
</dbReference>
<dbReference type="OrthoDB" id="126479at2759"/>
<protein>
    <submittedName>
        <fullName evidence="2">Uncharacterized protein</fullName>
    </submittedName>
</protein>
<comment type="caution">
    <text evidence="2">The sequence shown here is derived from an EMBL/GenBank/DDBJ whole genome shotgun (WGS) entry which is preliminary data.</text>
</comment>
<proteinExistence type="predicted"/>
<feature type="region of interest" description="Disordered" evidence="1">
    <location>
        <begin position="1"/>
        <end position="99"/>
    </location>
</feature>
<evidence type="ECO:0000256" key="1">
    <source>
        <dbReference type="SAM" id="MobiDB-lite"/>
    </source>
</evidence>
<evidence type="ECO:0000313" key="3">
    <source>
        <dbReference type="Proteomes" id="UP000747110"/>
    </source>
</evidence>
<feature type="non-terminal residue" evidence="2">
    <location>
        <position position="209"/>
    </location>
</feature>